<keyword evidence="6 8" id="KW-0472">Membrane</keyword>
<dbReference type="RefSeq" id="WP_256789797.1">
    <property type="nucleotide sequence ID" value="NZ_JANIID010000003.1"/>
</dbReference>
<feature type="transmembrane region" description="Helical" evidence="8">
    <location>
        <begin position="397"/>
        <end position="415"/>
    </location>
</feature>
<name>A0A9X2RJT7_9ACTN</name>
<accession>A0A9X2RJT7</accession>
<comment type="caution">
    <text evidence="10">The sequence shown here is derived from an EMBL/GenBank/DDBJ whole genome shotgun (WGS) entry which is preliminary data.</text>
</comment>
<organism evidence="10 11">
    <name type="scientific">Streptomyces telluris</name>
    <dbReference type="NCBI Taxonomy" id="2720021"/>
    <lineage>
        <taxon>Bacteria</taxon>
        <taxon>Bacillati</taxon>
        <taxon>Actinomycetota</taxon>
        <taxon>Actinomycetes</taxon>
        <taxon>Kitasatosporales</taxon>
        <taxon>Streptomycetaceae</taxon>
        <taxon>Streptomyces</taxon>
    </lineage>
</organism>
<comment type="similarity">
    <text evidence="2">Belongs to the resistance-nodulation-cell division (RND) (TC 2.A.6) family. MmpL subfamily.</text>
</comment>
<feature type="transmembrane region" description="Helical" evidence="8">
    <location>
        <begin position="642"/>
        <end position="664"/>
    </location>
</feature>
<dbReference type="PROSITE" id="PS50156">
    <property type="entry name" value="SSD"/>
    <property type="match status" value="1"/>
</dbReference>
<sequence length="721" mass="76157">MPEDVLHPSGERTGPAPGHNGRDGFRRFRKGLPIGLITGRRSKYGVIVAWLIVLVVAAGFAGKLSSVEKNDVKSSLPNSAESTRVFDTQAKFGSPYTVPAVVVYERSSGLTEADKRKAAADAKVFGGRKDLEGPVTGPEISEDGKAAQTTVPLNLGPDYFGKVGDRVKEMRETARDGAQGMAVHIAGPAGNTGDLSKAVSGIDTTLLAATLLVVIVILLFTYRSPVLWLMPIVCAGVSLQIAEAVIYFLAKHGGLTVSADGAGILTILVFGATTDYSLLLIARYREELRRHEDRHAAMEEALRRSGPAVIASAATVAVGMICLMLADMNSTRGLGPVFAVGIVVGAAVMLTLFPALMVTVGRWIFWPAKPGYGSGNPIDTGRWVAVGNRIARRPRTTWVVTALILAAAAAGMVQLNSHGLTDQQAFTTHQDSVAGEKIIDRHFDAGLGSPVFVTARADRAEAVRTALMSVPGIDRGSVSPPMTKGGDALLYATLTDAPDSKAAFRTVERARTELHAVPGAQARVGGNTALNLDVKQATKDDRALIAPIVLLVVLVILVLLLRAVVASLLLIATVVLSCATTIGVSALVFRHVFGFGAEDNSFPLYVFVFLIALGIDYNIFLMTRIREEALKHGTRPATLTGLAATGGVITSAGVVLAGTFAVLATLPLTQFAELGFAVAFGILLDTFIVRSVMVTALNLDVGRHIWWPSPLTKKEDSPPAP</sequence>
<evidence type="ECO:0000256" key="8">
    <source>
        <dbReference type="SAM" id="Phobius"/>
    </source>
</evidence>
<evidence type="ECO:0000256" key="7">
    <source>
        <dbReference type="SAM" id="MobiDB-lite"/>
    </source>
</evidence>
<evidence type="ECO:0000256" key="6">
    <source>
        <dbReference type="ARBA" id="ARBA00023136"/>
    </source>
</evidence>
<feature type="region of interest" description="Disordered" evidence="7">
    <location>
        <begin position="1"/>
        <end position="24"/>
    </location>
</feature>
<feature type="transmembrane region" description="Helical" evidence="8">
    <location>
        <begin position="568"/>
        <end position="590"/>
    </location>
</feature>
<dbReference type="SUPFAM" id="SSF82866">
    <property type="entry name" value="Multidrug efflux transporter AcrB transmembrane domain"/>
    <property type="match status" value="2"/>
</dbReference>
<protein>
    <submittedName>
        <fullName evidence="10">MMPL family transporter</fullName>
    </submittedName>
</protein>
<dbReference type="GO" id="GO:0022857">
    <property type="term" value="F:transmembrane transporter activity"/>
    <property type="evidence" value="ECO:0007669"/>
    <property type="project" value="InterPro"/>
</dbReference>
<dbReference type="AlphaFoldDB" id="A0A9X2RJT7"/>
<evidence type="ECO:0000313" key="11">
    <source>
        <dbReference type="Proteomes" id="UP001142374"/>
    </source>
</evidence>
<feature type="transmembrane region" description="Helical" evidence="8">
    <location>
        <begin position="198"/>
        <end position="220"/>
    </location>
</feature>
<dbReference type="Proteomes" id="UP001142374">
    <property type="component" value="Unassembled WGS sequence"/>
</dbReference>
<feature type="transmembrane region" description="Helical" evidence="8">
    <location>
        <begin position="44"/>
        <end position="62"/>
    </location>
</feature>
<evidence type="ECO:0000313" key="10">
    <source>
        <dbReference type="EMBL" id="MCQ8769062.1"/>
    </source>
</evidence>
<proteinExistence type="inferred from homology"/>
<dbReference type="Gene3D" id="1.20.1640.10">
    <property type="entry name" value="Multidrug efflux transporter AcrB transmembrane domain"/>
    <property type="match status" value="2"/>
</dbReference>
<evidence type="ECO:0000259" key="9">
    <source>
        <dbReference type="PROSITE" id="PS50156"/>
    </source>
</evidence>
<dbReference type="EMBL" id="JANIID010000003">
    <property type="protein sequence ID" value="MCQ8769062.1"/>
    <property type="molecule type" value="Genomic_DNA"/>
</dbReference>
<dbReference type="Pfam" id="PF03176">
    <property type="entry name" value="MMPL"/>
    <property type="match status" value="2"/>
</dbReference>
<evidence type="ECO:0000256" key="4">
    <source>
        <dbReference type="ARBA" id="ARBA00022692"/>
    </source>
</evidence>
<dbReference type="InterPro" id="IPR000731">
    <property type="entry name" value="SSD"/>
</dbReference>
<evidence type="ECO:0000256" key="1">
    <source>
        <dbReference type="ARBA" id="ARBA00004651"/>
    </source>
</evidence>
<feature type="transmembrane region" description="Helical" evidence="8">
    <location>
        <begin position="602"/>
        <end position="621"/>
    </location>
</feature>
<keyword evidence="4 8" id="KW-0812">Transmembrane</keyword>
<dbReference type="InterPro" id="IPR004869">
    <property type="entry name" value="MMPL_dom"/>
</dbReference>
<dbReference type="PANTHER" id="PTHR33406">
    <property type="entry name" value="MEMBRANE PROTEIN MJ1562-RELATED"/>
    <property type="match status" value="1"/>
</dbReference>
<feature type="transmembrane region" description="Helical" evidence="8">
    <location>
        <begin position="227"/>
        <end position="250"/>
    </location>
</feature>
<reference evidence="10" key="1">
    <citation type="submission" date="2022-06" db="EMBL/GenBank/DDBJ databases">
        <title>WGS of actinobacteria.</title>
        <authorList>
            <person name="Thawai C."/>
        </authorList>
    </citation>
    <scope>NUCLEOTIDE SEQUENCE</scope>
    <source>
        <strain evidence="10">AA8</strain>
    </source>
</reference>
<feature type="transmembrane region" description="Helical" evidence="8">
    <location>
        <begin position="305"/>
        <end position="326"/>
    </location>
</feature>
<feature type="transmembrane region" description="Helical" evidence="8">
    <location>
        <begin position="676"/>
        <end position="699"/>
    </location>
</feature>
<feature type="transmembrane region" description="Helical" evidence="8">
    <location>
        <begin position="543"/>
        <end position="561"/>
    </location>
</feature>
<dbReference type="PRINTS" id="PR00702">
    <property type="entry name" value="ACRIFLAVINRP"/>
</dbReference>
<dbReference type="PANTHER" id="PTHR33406:SF6">
    <property type="entry name" value="MEMBRANE PROTEIN YDGH-RELATED"/>
    <property type="match status" value="1"/>
</dbReference>
<gene>
    <name evidence="10" type="ORF">NQU55_04595</name>
</gene>
<keyword evidence="3" id="KW-1003">Cell membrane</keyword>
<feature type="compositionally biased region" description="Basic and acidic residues" evidence="7">
    <location>
        <begin position="1"/>
        <end position="10"/>
    </location>
</feature>
<keyword evidence="5 8" id="KW-1133">Transmembrane helix</keyword>
<evidence type="ECO:0000256" key="3">
    <source>
        <dbReference type="ARBA" id="ARBA00022475"/>
    </source>
</evidence>
<dbReference type="InterPro" id="IPR050545">
    <property type="entry name" value="Mycobact_MmpL"/>
</dbReference>
<keyword evidence="11" id="KW-1185">Reference proteome</keyword>
<feature type="transmembrane region" description="Helical" evidence="8">
    <location>
        <begin position="338"/>
        <end position="360"/>
    </location>
</feature>
<dbReference type="GO" id="GO:0005886">
    <property type="term" value="C:plasma membrane"/>
    <property type="evidence" value="ECO:0007669"/>
    <property type="project" value="UniProtKB-SubCell"/>
</dbReference>
<evidence type="ECO:0000256" key="5">
    <source>
        <dbReference type="ARBA" id="ARBA00022989"/>
    </source>
</evidence>
<comment type="subcellular location">
    <subcellularLocation>
        <location evidence="1">Cell membrane</location>
        <topology evidence="1">Multi-pass membrane protein</topology>
    </subcellularLocation>
</comment>
<feature type="domain" description="SSD" evidence="9">
    <location>
        <begin position="254"/>
        <end position="359"/>
    </location>
</feature>
<feature type="transmembrane region" description="Helical" evidence="8">
    <location>
        <begin position="262"/>
        <end position="284"/>
    </location>
</feature>
<dbReference type="InterPro" id="IPR001036">
    <property type="entry name" value="Acrflvin-R"/>
</dbReference>
<evidence type="ECO:0000256" key="2">
    <source>
        <dbReference type="ARBA" id="ARBA00010157"/>
    </source>
</evidence>